<dbReference type="Pfam" id="PF23598">
    <property type="entry name" value="LRR_14"/>
    <property type="match status" value="1"/>
</dbReference>
<dbReference type="SMART" id="SM00369">
    <property type="entry name" value="LRR_TYP"/>
    <property type="match status" value="6"/>
</dbReference>
<evidence type="ECO:0000256" key="2">
    <source>
        <dbReference type="ARBA" id="ARBA00022737"/>
    </source>
</evidence>
<dbReference type="PANTHER" id="PTHR48051:SF48">
    <property type="entry name" value="MULTIFUNCTIONAL ROCO FAMILY SIGNALING REGULATOR 1"/>
    <property type="match status" value="1"/>
</dbReference>
<evidence type="ECO:0000313" key="4">
    <source>
        <dbReference type="Proteomes" id="UP000694844"/>
    </source>
</evidence>
<proteinExistence type="predicted"/>
<evidence type="ECO:0000259" key="3">
    <source>
        <dbReference type="Pfam" id="PF23598"/>
    </source>
</evidence>
<accession>A0A8B8DU97</accession>
<dbReference type="GeneID" id="111129395"/>
<protein>
    <submittedName>
        <fullName evidence="5">Leucine-rich repeat-containing protein 28-like isoform X1</fullName>
    </submittedName>
</protein>
<dbReference type="InterPro" id="IPR003591">
    <property type="entry name" value="Leu-rich_rpt_typical-subtyp"/>
</dbReference>
<evidence type="ECO:0000256" key="1">
    <source>
        <dbReference type="ARBA" id="ARBA00022614"/>
    </source>
</evidence>
<dbReference type="SMART" id="SM00364">
    <property type="entry name" value="LRR_BAC"/>
    <property type="match status" value="7"/>
</dbReference>
<sequence length="402" mass="45624">MVDPPSNQMCSIISLNYKGLDELPPSMLNSHLTAQIQQLYMKSNRLTTLPESVHQFLSLKVLYLQNNRIEFLPETIGALKNLELLDVSFNYLDSLPQEIKHLQKLKRLYAFSNRLKELPKSIEDLQHLEVLGVMKNEIYSLPSGIGHLKKLVELNVDSNHLTGFPRELCNLQCLKELSASNNNLITLPLDLGRIQTLVNVFVDNNPLLNWLPLSLKSTTSKINFGINRCGTDALPEHTGRVYQKVNIRWKNSETSIILPDEISHPMSPVTPEVLSLPLLHGIQRRSPSTDCSGVTINLSQDAKFTFRVPPLLELSLRSCYNQYETIKTMAGNSQMALPRNLEELLHCPTGHCSKCSQVLFESAFPFICQENYSPQRPNDVFQFLGFCCSEQCFYEKLADHEP</sequence>
<gene>
    <name evidence="5" type="primary">LOC111129395</name>
</gene>
<dbReference type="PANTHER" id="PTHR48051">
    <property type="match status" value="1"/>
</dbReference>
<dbReference type="SUPFAM" id="SSF52058">
    <property type="entry name" value="L domain-like"/>
    <property type="match status" value="1"/>
</dbReference>
<dbReference type="KEGG" id="cvn:111129395"/>
<dbReference type="RefSeq" id="XP_022331465.1">
    <property type="nucleotide sequence ID" value="XM_022475757.1"/>
</dbReference>
<dbReference type="Gene3D" id="3.80.10.10">
    <property type="entry name" value="Ribonuclease Inhibitor"/>
    <property type="match status" value="2"/>
</dbReference>
<dbReference type="InterPro" id="IPR025875">
    <property type="entry name" value="Leu-rich_rpt_4"/>
</dbReference>
<dbReference type="Pfam" id="PF12799">
    <property type="entry name" value="LRR_4"/>
    <property type="match status" value="1"/>
</dbReference>
<dbReference type="InterPro" id="IPR001611">
    <property type="entry name" value="Leu-rich_rpt"/>
</dbReference>
<dbReference type="InterPro" id="IPR050216">
    <property type="entry name" value="LRR_domain-containing"/>
</dbReference>
<keyword evidence="4" id="KW-1185">Reference proteome</keyword>
<evidence type="ECO:0000313" key="5">
    <source>
        <dbReference type="RefSeq" id="XP_022331465.1"/>
    </source>
</evidence>
<dbReference type="InterPro" id="IPR032675">
    <property type="entry name" value="LRR_dom_sf"/>
</dbReference>
<dbReference type="InterPro" id="IPR055414">
    <property type="entry name" value="LRR_R13L4/SHOC2-like"/>
</dbReference>
<name>A0A8B8DU97_CRAVI</name>
<dbReference type="OrthoDB" id="2021138at2759"/>
<dbReference type="PROSITE" id="PS51450">
    <property type="entry name" value="LRR"/>
    <property type="match status" value="2"/>
</dbReference>
<feature type="domain" description="Disease resistance R13L4/SHOC-2-like LRR" evidence="3">
    <location>
        <begin position="114"/>
        <end position="182"/>
    </location>
</feature>
<dbReference type="GO" id="GO:0005737">
    <property type="term" value="C:cytoplasm"/>
    <property type="evidence" value="ECO:0007669"/>
    <property type="project" value="TreeGrafter"/>
</dbReference>
<organism evidence="4 5">
    <name type="scientific">Crassostrea virginica</name>
    <name type="common">Eastern oyster</name>
    <dbReference type="NCBI Taxonomy" id="6565"/>
    <lineage>
        <taxon>Eukaryota</taxon>
        <taxon>Metazoa</taxon>
        <taxon>Spiralia</taxon>
        <taxon>Lophotrochozoa</taxon>
        <taxon>Mollusca</taxon>
        <taxon>Bivalvia</taxon>
        <taxon>Autobranchia</taxon>
        <taxon>Pteriomorphia</taxon>
        <taxon>Ostreida</taxon>
        <taxon>Ostreoidea</taxon>
        <taxon>Ostreidae</taxon>
        <taxon>Crassostrea</taxon>
    </lineage>
</organism>
<reference evidence="5" key="1">
    <citation type="submission" date="2025-08" db="UniProtKB">
        <authorList>
            <consortium name="RefSeq"/>
        </authorList>
    </citation>
    <scope>IDENTIFICATION</scope>
    <source>
        <tissue evidence="5">Whole sample</tissue>
    </source>
</reference>
<keyword evidence="2" id="KW-0677">Repeat</keyword>
<dbReference type="AlphaFoldDB" id="A0A8B8DU97"/>
<keyword evidence="1" id="KW-0433">Leucine-rich repeat</keyword>
<dbReference type="Proteomes" id="UP000694844">
    <property type="component" value="Chromosome 4"/>
</dbReference>